<proteinExistence type="predicted"/>
<protein>
    <submittedName>
        <fullName evidence="13">COX15/CtaA family protein</fullName>
    </submittedName>
</protein>
<comment type="pathway">
    <text evidence="11">Porphyrin-containing compound metabolism.</text>
</comment>
<comment type="subcellular location">
    <subcellularLocation>
        <location evidence="1">Membrane</location>
        <topology evidence="1">Multi-pass membrane protein</topology>
    </subcellularLocation>
</comment>
<dbReference type="PANTHER" id="PTHR35457:SF1">
    <property type="entry name" value="HEME A SYNTHASE"/>
    <property type="match status" value="1"/>
</dbReference>
<evidence type="ECO:0000256" key="6">
    <source>
        <dbReference type="ARBA" id="ARBA00023002"/>
    </source>
</evidence>
<dbReference type="EMBL" id="CP133720">
    <property type="protein sequence ID" value="WMW80357.1"/>
    <property type="molecule type" value="Genomic_DNA"/>
</dbReference>
<keyword evidence="4" id="KW-0479">Metal-binding</keyword>
<evidence type="ECO:0000256" key="3">
    <source>
        <dbReference type="ARBA" id="ARBA00022692"/>
    </source>
</evidence>
<feature type="transmembrane region" description="Helical" evidence="12">
    <location>
        <begin position="287"/>
        <end position="307"/>
    </location>
</feature>
<feature type="transmembrane region" description="Helical" evidence="12">
    <location>
        <begin position="319"/>
        <end position="339"/>
    </location>
</feature>
<evidence type="ECO:0000256" key="5">
    <source>
        <dbReference type="ARBA" id="ARBA00022989"/>
    </source>
</evidence>
<evidence type="ECO:0000256" key="4">
    <source>
        <dbReference type="ARBA" id="ARBA00022723"/>
    </source>
</evidence>
<dbReference type="Proteomes" id="UP001181355">
    <property type="component" value="Chromosome"/>
</dbReference>
<evidence type="ECO:0000313" key="13">
    <source>
        <dbReference type="EMBL" id="WMW80357.1"/>
    </source>
</evidence>
<keyword evidence="9 12" id="KW-0472">Membrane</keyword>
<feature type="transmembrane region" description="Helical" evidence="12">
    <location>
        <begin position="38"/>
        <end position="58"/>
    </location>
</feature>
<feature type="transmembrane region" description="Helical" evidence="12">
    <location>
        <begin position="345"/>
        <end position="363"/>
    </location>
</feature>
<dbReference type="InterPro" id="IPR050450">
    <property type="entry name" value="COX15/CtaA_HemeA_synthase"/>
</dbReference>
<feature type="transmembrane region" description="Helical" evidence="12">
    <location>
        <begin position="150"/>
        <end position="169"/>
    </location>
</feature>
<name>A0ABY9RGM6_9BURK</name>
<evidence type="ECO:0000256" key="11">
    <source>
        <dbReference type="ARBA" id="ARBA00023444"/>
    </source>
</evidence>
<keyword evidence="5 12" id="KW-1133">Transmembrane helix</keyword>
<keyword evidence="8" id="KW-0350">Heme biosynthesis</keyword>
<dbReference type="Pfam" id="PF02628">
    <property type="entry name" value="COX15-CtaA"/>
    <property type="match status" value="1"/>
</dbReference>
<keyword evidence="7" id="KW-0408">Iron</keyword>
<evidence type="ECO:0000313" key="14">
    <source>
        <dbReference type="Proteomes" id="UP001181355"/>
    </source>
</evidence>
<keyword evidence="6" id="KW-0560">Oxidoreductase</keyword>
<evidence type="ECO:0000256" key="8">
    <source>
        <dbReference type="ARBA" id="ARBA00023133"/>
    </source>
</evidence>
<keyword evidence="10" id="KW-1015">Disulfide bond</keyword>
<accession>A0ABY9RGM6</accession>
<sequence>MIDKLVLALALLAVGFALGSIALWVVWRSKDTNKYRKLIAVTVFLTFDLIVFGGFTRLTDSGLGCPDWPGCYSEMNPLLAHEEIKAAEAALPHGPVTVAKAWIEMIHRYLAMAVGMLIVAQVIVAWRMWYQNRHAQFAASKQPKRSPWMASFLLFFVCLQGAFGAWTVTLKLQPIIVTTHLLLGLGLLSLLVWSLEREQTSLIKLTHRASVLRILAPVAFVLLWMQIGFGGWVSTNYAALACTGYPTCNGVLLPDLDWEHAFHLWRKLGQTAEGEYLPYSALVTIQWVHRSFAWVAIFAVGSLAMILRSEPHLKILGNQVLAVLLLQFLTGVGTVYFNWPLALAVLHNAGAAMLVLMLTMINYRVRYSSSAQAA</sequence>
<evidence type="ECO:0000256" key="10">
    <source>
        <dbReference type="ARBA" id="ARBA00023157"/>
    </source>
</evidence>
<evidence type="ECO:0000256" key="12">
    <source>
        <dbReference type="SAM" id="Phobius"/>
    </source>
</evidence>
<keyword evidence="14" id="KW-1185">Reference proteome</keyword>
<dbReference type="InterPro" id="IPR003780">
    <property type="entry name" value="COX15/CtaA_fam"/>
</dbReference>
<dbReference type="RefSeq" id="WP_309481850.1">
    <property type="nucleotide sequence ID" value="NZ_CP133720.1"/>
</dbReference>
<keyword evidence="2" id="KW-1003">Cell membrane</keyword>
<evidence type="ECO:0000256" key="9">
    <source>
        <dbReference type="ARBA" id="ARBA00023136"/>
    </source>
</evidence>
<feature type="transmembrane region" description="Helical" evidence="12">
    <location>
        <begin position="109"/>
        <end position="129"/>
    </location>
</feature>
<reference evidence="13" key="1">
    <citation type="submission" date="2023-09" db="EMBL/GenBank/DDBJ databases">
        <title>Undibacterium sp. 20NA77.5 isolated from freshwater.</title>
        <authorList>
            <person name="Le V."/>
            <person name="Ko S.-R."/>
            <person name="Ahn C.-Y."/>
            <person name="Oh H.-M."/>
        </authorList>
    </citation>
    <scope>NUCLEOTIDE SEQUENCE</scope>
    <source>
        <strain evidence="13">20NA77.5</strain>
    </source>
</reference>
<dbReference type="PANTHER" id="PTHR35457">
    <property type="entry name" value="HEME A SYNTHASE"/>
    <property type="match status" value="1"/>
</dbReference>
<organism evidence="13 14">
    <name type="scientific">Undibacterium cyanobacteriorum</name>
    <dbReference type="NCBI Taxonomy" id="3073561"/>
    <lineage>
        <taxon>Bacteria</taxon>
        <taxon>Pseudomonadati</taxon>
        <taxon>Pseudomonadota</taxon>
        <taxon>Betaproteobacteria</taxon>
        <taxon>Burkholderiales</taxon>
        <taxon>Oxalobacteraceae</taxon>
        <taxon>Undibacterium</taxon>
    </lineage>
</organism>
<feature type="transmembrane region" description="Helical" evidence="12">
    <location>
        <begin position="175"/>
        <end position="193"/>
    </location>
</feature>
<evidence type="ECO:0000256" key="7">
    <source>
        <dbReference type="ARBA" id="ARBA00023004"/>
    </source>
</evidence>
<evidence type="ECO:0000256" key="1">
    <source>
        <dbReference type="ARBA" id="ARBA00004141"/>
    </source>
</evidence>
<evidence type="ECO:0000256" key="2">
    <source>
        <dbReference type="ARBA" id="ARBA00022475"/>
    </source>
</evidence>
<keyword evidence="3 12" id="KW-0812">Transmembrane</keyword>
<feature type="transmembrane region" description="Helical" evidence="12">
    <location>
        <begin position="214"/>
        <end position="233"/>
    </location>
</feature>
<gene>
    <name evidence="13" type="ORF">RF679_17165</name>
</gene>
<feature type="transmembrane region" description="Helical" evidence="12">
    <location>
        <begin position="6"/>
        <end position="26"/>
    </location>
</feature>